<reference evidence="1" key="1">
    <citation type="submission" date="2018-06" db="EMBL/GenBank/DDBJ databases">
        <authorList>
            <person name="Zhirakovskaya E."/>
        </authorList>
    </citation>
    <scope>NUCLEOTIDE SEQUENCE</scope>
</reference>
<proteinExistence type="predicted"/>
<organism evidence="1">
    <name type="scientific">hydrothermal vent metagenome</name>
    <dbReference type="NCBI Taxonomy" id="652676"/>
    <lineage>
        <taxon>unclassified sequences</taxon>
        <taxon>metagenomes</taxon>
        <taxon>ecological metagenomes</taxon>
    </lineage>
</organism>
<accession>A0A3B0ZXN0</accession>
<sequence>MGSIFSSDWATKFQDAWNNEPAVSGELAKIGFNSMIGYGFDNENDPACVFVVNNGEVVKSGAYSGQELNWDLRSSKQNWKSLLSNPPSMTMLSTAYTSGKLKFNSGDYSAMLRDLRMAEPFIKSFAVMARL</sequence>
<protein>
    <recommendedName>
        <fullName evidence="2">SCP2 domain-containing protein</fullName>
    </recommendedName>
</protein>
<dbReference type="Gene3D" id="3.30.1050.10">
    <property type="entry name" value="SCP2 sterol-binding domain"/>
    <property type="match status" value="1"/>
</dbReference>
<dbReference type="EMBL" id="UOFR01000024">
    <property type="protein sequence ID" value="VAW93980.1"/>
    <property type="molecule type" value="Genomic_DNA"/>
</dbReference>
<dbReference type="SUPFAM" id="SSF55718">
    <property type="entry name" value="SCP-like"/>
    <property type="match status" value="1"/>
</dbReference>
<dbReference type="InterPro" id="IPR036527">
    <property type="entry name" value="SCP2_sterol-bd_dom_sf"/>
</dbReference>
<name>A0A3B0ZXN0_9ZZZZ</name>
<dbReference type="AlphaFoldDB" id="A0A3B0ZXN0"/>
<evidence type="ECO:0008006" key="2">
    <source>
        <dbReference type="Google" id="ProtNLM"/>
    </source>
</evidence>
<gene>
    <name evidence="1" type="ORF">MNBD_GAMMA21-2005</name>
</gene>
<evidence type="ECO:0000313" key="1">
    <source>
        <dbReference type="EMBL" id="VAW93980.1"/>
    </source>
</evidence>